<dbReference type="RefSeq" id="WP_004081257.1">
    <property type="nucleotide sequence ID" value="NZ_VIRB01000143.1"/>
</dbReference>
<comment type="caution">
    <text evidence="1">The sequence shown here is derived from an EMBL/GenBank/DDBJ whole genome shotgun (WGS) entry which is preliminary data.</text>
</comment>
<gene>
    <name evidence="1" type="ORF">FMM80_24895</name>
</gene>
<protein>
    <submittedName>
        <fullName evidence="1">Uncharacterized protein</fullName>
    </submittedName>
</protein>
<proteinExistence type="predicted"/>
<dbReference type="EMBL" id="VIRB01000143">
    <property type="protein sequence ID" value="NDO71714.1"/>
    <property type="molecule type" value="Genomic_DNA"/>
</dbReference>
<evidence type="ECO:0000313" key="2">
    <source>
        <dbReference type="Proteomes" id="UP000474104"/>
    </source>
</evidence>
<accession>A0A9X5CBR3</accession>
<dbReference type="AlphaFoldDB" id="A0A9X5CBR3"/>
<dbReference type="OrthoDB" id="1644238at2"/>
<organism evidence="1 2">
    <name type="scientific">Schaedlerella arabinosiphila</name>
    <dbReference type="NCBI Taxonomy" id="2044587"/>
    <lineage>
        <taxon>Bacteria</taxon>
        <taxon>Bacillati</taxon>
        <taxon>Bacillota</taxon>
        <taxon>Clostridia</taxon>
        <taxon>Lachnospirales</taxon>
        <taxon>Lachnospiraceae</taxon>
        <taxon>Schaedlerella</taxon>
    </lineage>
</organism>
<evidence type="ECO:0000313" key="1">
    <source>
        <dbReference type="EMBL" id="NDO71714.1"/>
    </source>
</evidence>
<dbReference type="Proteomes" id="UP000474104">
    <property type="component" value="Unassembled WGS sequence"/>
</dbReference>
<name>A0A9X5CBR3_9FIRM</name>
<sequence>MTLFTDNPFEKMMIQRPGGRRDNAPPVPKSPACVRCPYKAQSPCIGYCLKQAQKKKHTAPER</sequence>
<reference evidence="1 2" key="1">
    <citation type="submission" date="2019-07" db="EMBL/GenBank/DDBJ databases">
        <title>Draft genome sequences of 15 bacterial species constituting the stable defined intestinal microbiota of the GM15 gnotobiotic mouse model.</title>
        <authorList>
            <person name="Elie C."/>
            <person name="Mathieu A."/>
            <person name="Saliou A."/>
            <person name="Darnaud M."/>
            <person name="Leulier F."/>
            <person name="Tamellini A."/>
        </authorList>
    </citation>
    <scope>NUCLEOTIDE SEQUENCE [LARGE SCALE GENOMIC DNA]</scope>
    <source>
        <strain evidence="2">ASF 502</strain>
    </source>
</reference>